<dbReference type="eggNOG" id="arCOG03934">
    <property type="taxonomic scope" value="Archaea"/>
</dbReference>
<dbReference type="Pfam" id="PF25231">
    <property type="entry name" value="DUF7847"/>
    <property type="match status" value="1"/>
</dbReference>
<dbReference type="AlphaFoldDB" id="M0NIS1"/>
<dbReference type="EMBL" id="AOMF01000033">
    <property type="protein sequence ID" value="EMA56560.1"/>
    <property type="molecule type" value="Genomic_DNA"/>
</dbReference>
<gene>
    <name evidence="3" type="ORF">C451_01738</name>
</gene>
<evidence type="ECO:0000313" key="4">
    <source>
        <dbReference type="Proteomes" id="UP000011680"/>
    </source>
</evidence>
<feature type="transmembrane region" description="Helical" evidence="1">
    <location>
        <begin position="178"/>
        <end position="202"/>
    </location>
</feature>
<evidence type="ECO:0000256" key="1">
    <source>
        <dbReference type="SAM" id="Phobius"/>
    </source>
</evidence>
<comment type="caution">
    <text evidence="3">The sequence shown here is derived from an EMBL/GenBank/DDBJ whole genome shotgun (WGS) entry which is preliminary data.</text>
</comment>
<evidence type="ECO:0000259" key="2">
    <source>
        <dbReference type="Pfam" id="PF25231"/>
    </source>
</evidence>
<dbReference type="STRING" id="1227457.C451_01738"/>
<feature type="transmembrane region" description="Helical" evidence="1">
    <location>
        <begin position="138"/>
        <end position="157"/>
    </location>
</feature>
<accession>M0NIS1</accession>
<feature type="transmembrane region" description="Helical" evidence="1">
    <location>
        <begin position="21"/>
        <end position="47"/>
    </location>
</feature>
<feature type="domain" description="DUF7847" evidence="2">
    <location>
        <begin position="3"/>
        <end position="232"/>
    </location>
</feature>
<dbReference type="RefSeq" id="WP_007736962.1">
    <property type="nucleotide sequence ID" value="NZ_AOMF01000033.1"/>
</dbReference>
<organism evidence="3 4">
    <name type="scientific">Halococcus thailandensis JCM 13552</name>
    <dbReference type="NCBI Taxonomy" id="1227457"/>
    <lineage>
        <taxon>Archaea</taxon>
        <taxon>Methanobacteriati</taxon>
        <taxon>Methanobacteriota</taxon>
        <taxon>Stenosarchaea group</taxon>
        <taxon>Halobacteria</taxon>
        <taxon>Halobacteriales</taxon>
        <taxon>Halococcaceae</taxon>
        <taxon>Halococcus</taxon>
    </lineage>
</organism>
<protein>
    <recommendedName>
        <fullName evidence="2">DUF7847 domain-containing protein</fullName>
    </recommendedName>
</protein>
<keyword evidence="1" id="KW-1133">Transmembrane helix</keyword>
<feature type="transmembrane region" description="Helical" evidence="1">
    <location>
        <begin position="208"/>
        <end position="233"/>
    </location>
</feature>
<name>M0NIS1_9EURY</name>
<feature type="transmembrane region" description="Helical" evidence="1">
    <location>
        <begin position="114"/>
        <end position="132"/>
    </location>
</feature>
<keyword evidence="1" id="KW-0812">Transmembrane</keyword>
<keyword evidence="1" id="KW-0472">Membrane</keyword>
<proteinExistence type="predicted"/>
<dbReference type="Proteomes" id="UP000011680">
    <property type="component" value="Unassembled WGS sequence"/>
</dbReference>
<evidence type="ECO:0000313" key="3">
    <source>
        <dbReference type="EMBL" id="EMA56560.1"/>
    </source>
</evidence>
<dbReference type="InterPro" id="IPR057169">
    <property type="entry name" value="DUF7847"/>
</dbReference>
<feature type="transmembrane region" description="Helical" evidence="1">
    <location>
        <begin position="67"/>
        <end position="93"/>
    </location>
</feature>
<reference evidence="3 4" key="1">
    <citation type="journal article" date="2014" name="PLoS Genet.">
        <title>Phylogenetically driven sequencing of extremely halophilic archaea reveals strategies for static and dynamic osmo-response.</title>
        <authorList>
            <person name="Becker E.A."/>
            <person name="Seitzer P.M."/>
            <person name="Tritt A."/>
            <person name="Larsen D."/>
            <person name="Krusor M."/>
            <person name="Yao A.I."/>
            <person name="Wu D."/>
            <person name="Madern D."/>
            <person name="Eisen J.A."/>
            <person name="Darling A.E."/>
            <person name="Facciotti M.T."/>
        </authorList>
    </citation>
    <scope>NUCLEOTIDE SEQUENCE [LARGE SCALE GENOMIC DNA]</scope>
    <source>
        <strain evidence="3 4">JCM 13552</strain>
    </source>
</reference>
<sequence>MTLQIRRALGNGITKTLTKAGLTFIVLFGIVEVVFLAATLTVTDAVIASLDPPAEATQPTTSMPLSLPVSATVAGIIGIVGALIMVLLSVMLIRVMTAEQQTITRGIYTRRIGWVFLNSIVAGVVVGLLTMIGLVLFVIPGLFLSMSLLFTVIYIADEDENFISAIRDSWNLTSGNRWRLFGLYLVASILSMVVSSVPGFVLSSGSTLSLVVSTVFITAVTVYLIAIFTDAYCQLRNETRSGQGANPNPDVAGM</sequence>
<keyword evidence="4" id="KW-1185">Reference proteome</keyword>